<reference evidence="2 3" key="1">
    <citation type="journal article" date="2019" name="PLoS Biol.">
        <title>Sex chromosomes control vertical transmission of feminizing Wolbachia symbionts in an isopod.</title>
        <authorList>
            <person name="Becking T."/>
            <person name="Chebbi M.A."/>
            <person name="Giraud I."/>
            <person name="Moumen B."/>
            <person name="Laverre T."/>
            <person name="Caubet Y."/>
            <person name="Peccoud J."/>
            <person name="Gilbert C."/>
            <person name="Cordaux R."/>
        </authorList>
    </citation>
    <scope>NUCLEOTIDE SEQUENCE [LARGE SCALE GENOMIC DNA]</scope>
    <source>
        <strain evidence="2">ANa2</strain>
        <tissue evidence="2">Whole body excluding digestive tract and cuticle</tissue>
    </source>
</reference>
<evidence type="ECO:0000313" key="2">
    <source>
        <dbReference type="EMBL" id="KAB7502523.1"/>
    </source>
</evidence>
<protein>
    <submittedName>
        <fullName evidence="2">Uncharacterized protein</fullName>
    </submittedName>
</protein>
<organism evidence="2 3">
    <name type="scientific">Armadillidium nasatum</name>
    <dbReference type="NCBI Taxonomy" id="96803"/>
    <lineage>
        <taxon>Eukaryota</taxon>
        <taxon>Metazoa</taxon>
        <taxon>Ecdysozoa</taxon>
        <taxon>Arthropoda</taxon>
        <taxon>Crustacea</taxon>
        <taxon>Multicrustacea</taxon>
        <taxon>Malacostraca</taxon>
        <taxon>Eumalacostraca</taxon>
        <taxon>Peracarida</taxon>
        <taxon>Isopoda</taxon>
        <taxon>Oniscidea</taxon>
        <taxon>Crinocheta</taxon>
        <taxon>Armadillidiidae</taxon>
        <taxon>Armadillidium</taxon>
    </lineage>
</organism>
<name>A0A5N5T792_9CRUS</name>
<dbReference type="AlphaFoldDB" id="A0A5N5T792"/>
<keyword evidence="3" id="KW-1185">Reference proteome</keyword>
<dbReference type="EMBL" id="SEYY01007320">
    <property type="protein sequence ID" value="KAB7502523.1"/>
    <property type="molecule type" value="Genomic_DNA"/>
</dbReference>
<sequence>MKTAVILLCFSVFLISVEGRSQPKKLIVHHLLWGLSNTNIVLLLPNQQNAHQMMIVLRETSCAVTFLDVPTVYAKILLNTHSHSSVCCNYMTAFFAVWLFYKIKYTLKSLCICFIFKEKNSHFNI</sequence>
<evidence type="ECO:0000313" key="3">
    <source>
        <dbReference type="Proteomes" id="UP000326759"/>
    </source>
</evidence>
<evidence type="ECO:0000256" key="1">
    <source>
        <dbReference type="SAM" id="SignalP"/>
    </source>
</evidence>
<accession>A0A5N5T792</accession>
<gene>
    <name evidence="2" type="ORF">Anas_12957</name>
</gene>
<proteinExistence type="predicted"/>
<comment type="caution">
    <text evidence="2">The sequence shown here is derived from an EMBL/GenBank/DDBJ whole genome shotgun (WGS) entry which is preliminary data.</text>
</comment>
<keyword evidence="1" id="KW-0732">Signal</keyword>
<feature type="signal peptide" evidence="1">
    <location>
        <begin position="1"/>
        <end position="19"/>
    </location>
</feature>
<dbReference type="Proteomes" id="UP000326759">
    <property type="component" value="Unassembled WGS sequence"/>
</dbReference>
<feature type="chain" id="PRO_5024281611" evidence="1">
    <location>
        <begin position="20"/>
        <end position="125"/>
    </location>
</feature>